<comment type="caution">
    <text evidence="10">The sequence shown here is derived from an EMBL/GenBank/DDBJ whole genome shotgun (WGS) entry which is preliminary data.</text>
</comment>
<dbReference type="GO" id="GO:1990879">
    <property type="term" value="C:CST complex"/>
    <property type="evidence" value="ECO:0007669"/>
    <property type="project" value="TreeGrafter"/>
</dbReference>
<dbReference type="GO" id="GO:0010833">
    <property type="term" value="P:telomere maintenance via telomere lengthening"/>
    <property type="evidence" value="ECO:0007669"/>
    <property type="project" value="TreeGrafter"/>
</dbReference>
<proteinExistence type="inferred from homology"/>
<keyword evidence="8" id="KW-0539">Nucleus</keyword>
<comment type="similarity">
    <text evidence="3">Belongs to the CTC1 family.</text>
</comment>
<dbReference type="Gramene" id="PRQ20115">
    <property type="protein sequence ID" value="PRQ20115"/>
    <property type="gene ID" value="RchiOBHm_Chr7g0224651"/>
</dbReference>
<dbReference type="InterPro" id="IPR042617">
    <property type="entry name" value="CTC1-like"/>
</dbReference>
<dbReference type="GO" id="GO:0045740">
    <property type="term" value="P:positive regulation of DNA replication"/>
    <property type="evidence" value="ECO:0007669"/>
    <property type="project" value="TreeGrafter"/>
</dbReference>
<evidence type="ECO:0000256" key="4">
    <source>
        <dbReference type="ARBA" id="ARBA00016175"/>
    </source>
</evidence>
<dbReference type="GO" id="GO:0003697">
    <property type="term" value="F:single-stranded DNA binding"/>
    <property type="evidence" value="ECO:0007669"/>
    <property type="project" value="TreeGrafter"/>
</dbReference>
<dbReference type="OMA" id="IILNACW"/>
<keyword evidence="7" id="KW-0238">DNA-binding</keyword>
<dbReference type="Pfam" id="PF15491">
    <property type="entry name" value="CTC1_2"/>
    <property type="match status" value="1"/>
</dbReference>
<comment type="subcellular location">
    <subcellularLocation>
        <location evidence="2">Chromosome</location>
        <location evidence="2">Telomere</location>
    </subcellularLocation>
    <subcellularLocation>
        <location evidence="1">Nucleus</location>
    </subcellularLocation>
</comment>
<gene>
    <name evidence="10" type="ORF">RchiOBHm_Chr7g0224651</name>
</gene>
<evidence type="ECO:0000256" key="6">
    <source>
        <dbReference type="ARBA" id="ARBA00022895"/>
    </source>
</evidence>
<dbReference type="PANTHER" id="PTHR14865:SF2">
    <property type="entry name" value="CST COMPLEX SUBUNIT CTC1"/>
    <property type="match status" value="1"/>
</dbReference>
<keyword evidence="5" id="KW-0158">Chromosome</keyword>
<evidence type="ECO:0000256" key="2">
    <source>
        <dbReference type="ARBA" id="ARBA00004574"/>
    </source>
</evidence>
<dbReference type="InterPro" id="IPR028262">
    <property type="entry name" value="CTC1_plant"/>
</dbReference>
<evidence type="ECO:0000256" key="8">
    <source>
        <dbReference type="ARBA" id="ARBA00023242"/>
    </source>
</evidence>
<evidence type="ECO:0000256" key="3">
    <source>
        <dbReference type="ARBA" id="ARBA00006332"/>
    </source>
</evidence>
<keyword evidence="11" id="KW-1185">Reference proteome</keyword>
<accession>A0A2P6PDV9</accession>
<organism evidence="10 11">
    <name type="scientific">Rosa chinensis</name>
    <name type="common">China rose</name>
    <dbReference type="NCBI Taxonomy" id="74649"/>
    <lineage>
        <taxon>Eukaryota</taxon>
        <taxon>Viridiplantae</taxon>
        <taxon>Streptophyta</taxon>
        <taxon>Embryophyta</taxon>
        <taxon>Tracheophyta</taxon>
        <taxon>Spermatophyta</taxon>
        <taxon>Magnoliopsida</taxon>
        <taxon>eudicotyledons</taxon>
        <taxon>Gunneridae</taxon>
        <taxon>Pentapetalae</taxon>
        <taxon>rosids</taxon>
        <taxon>fabids</taxon>
        <taxon>Rosales</taxon>
        <taxon>Rosaceae</taxon>
        <taxon>Rosoideae</taxon>
        <taxon>Rosoideae incertae sedis</taxon>
        <taxon>Rosa</taxon>
    </lineage>
</organism>
<dbReference type="GO" id="GO:0042162">
    <property type="term" value="F:telomeric DNA binding"/>
    <property type="evidence" value="ECO:0007669"/>
    <property type="project" value="TreeGrafter"/>
</dbReference>
<evidence type="ECO:0000313" key="10">
    <source>
        <dbReference type="EMBL" id="PRQ20115.1"/>
    </source>
</evidence>
<evidence type="ECO:0000256" key="5">
    <source>
        <dbReference type="ARBA" id="ARBA00022454"/>
    </source>
</evidence>
<evidence type="ECO:0000256" key="9">
    <source>
        <dbReference type="SAM" id="MobiDB-lite"/>
    </source>
</evidence>
<evidence type="ECO:0000256" key="7">
    <source>
        <dbReference type="ARBA" id="ARBA00023125"/>
    </source>
</evidence>
<reference evidence="10 11" key="1">
    <citation type="journal article" date="2018" name="Nat. Genet.">
        <title>The Rosa genome provides new insights in the design of modern roses.</title>
        <authorList>
            <person name="Bendahmane M."/>
        </authorList>
    </citation>
    <scope>NUCLEOTIDE SEQUENCE [LARGE SCALE GENOMIC DNA]</scope>
    <source>
        <strain evidence="11">cv. Old Blush</strain>
    </source>
</reference>
<name>A0A2P6PDV9_ROSCH</name>
<protein>
    <recommendedName>
        <fullName evidence="4">CST complex subunit CTC1</fullName>
    </recommendedName>
</protein>
<evidence type="ECO:0000256" key="1">
    <source>
        <dbReference type="ARBA" id="ARBA00004123"/>
    </source>
</evidence>
<dbReference type="PANTHER" id="PTHR14865">
    <property type="entry name" value="CST COMPLEX SUBUNIT CTC1"/>
    <property type="match status" value="1"/>
</dbReference>
<dbReference type="EMBL" id="PDCK01000045">
    <property type="protein sequence ID" value="PRQ20115.1"/>
    <property type="molecule type" value="Genomic_DNA"/>
</dbReference>
<sequence>MESVRVLTIADLLQRGRCLTGTSSFGTPSFAPKSNPSISPIPSNPNPNATTKVLPSLERFALIIGTVTLPSATSASASNAAAPRCSYNTCFQFSDNSAASICCDVLDFDARILDKRINVLAWNFIPFKRGGGFLEIIRWGFQDSIAGIWPCSNIISMELGSSTANANEDSSKARHGVFGALESVSPFSIVSCRTGDSNSKSYKALDSGPPTSLRGFLVQFMVCECRSCSSKESIMVLKDSIQERDTHSFTKPMFVYCCGSASSWHPVFTKLVGNIVAISGLKKKLVFIGKEESKVMCVTTGSSALHLSRLSKKWTPKVTVGRKGNGEVGTYRGIVKGVYMQGMVVELDNEVWLLLTDQLLTPPHSLRAGALVSVRNAHFVNPRFSWTRRMLILGACFRTNVIVESFSPIETRCHIASQSQSSLGKFIESLAFSSRLWVLLVASYFRKKFAGILSEKEILGSKHKGGLVEMYASSQMPSSKHQTRAGVFMEFCKHDSCACGCEPYIDNLTLVIPLSFFISHCEPAWMRARDPEGNSRKLHDDKQYSRQLCEGRSYVQSIRKIFSSEDIGITLIGSLKTSPSSGRLQLVDATGSIDVLVPDIPSTWDATRTIKVVDYSVIIEGVPGSVDSEGLLEYDLFSTRTIFDFVPLARKVNLTVCVYFRLRSPLCRNLCFYPCTGLGEDLKRFESGTFHLLWITHKFPVLHKFQGDVLTSSLSMFVEAIILPWNLSVAENNGIACQTGVVGDDPKNSMEFCAVGCYLKNDSFKRRKVCDSSRKELSSGSMDCSYEAVGKLNSCSESYIESSEDKTYSDLSCHEISGLAIISEVTRSVMLYCTKAKLNSDGFCGPSGQKILLEFKSDSFYKYQLLQIGCYYITKHDREDSFCNLKGSDYFIGKKILIPPTTHLWSLSFGSDEICQNNSSSKCIPLDDSLISDKLLSGYHNEVLQTSNENLSGTSSDMCLCLSASVLGLGELQLKELKESLIKPVVTPKDIPKISSCIRPVTTAPPLSTESNRMFPEGNLISMRGHVVAVHSVEDNSVDPYLNSQNLRDPLELRFLQRTTSSCIHVLVNNQIVKLSGSLCNHDFPVGFGPGVDATFYRILALWEQNRWILTSVSFITIHSISGDNESCGVKCSNPASYTPNASPQEIVRSRLISELDQSLDFKPMLLHCRVVAIHFLVLEKKSGNVNYQLKNHLRQHLVDVPLAGFVLDDGSSPCCCWANAERAATLLRLHEEFPELAFENSGRTLKWVRTDNNSWSSTIYHLERILNNHHRIVVRNYGSMFDSSYQDLAVSVSSDNALSSYDENLLKFIVFNACFSKFWTIGASMMDLDAVRRLKRENLVEMEMFMHSMQHIWAAEVQHINHLGQARNVIQELIDG</sequence>
<dbReference type="Proteomes" id="UP000238479">
    <property type="component" value="Chromosome 7"/>
</dbReference>
<evidence type="ECO:0000313" key="11">
    <source>
        <dbReference type="Proteomes" id="UP000238479"/>
    </source>
</evidence>
<feature type="region of interest" description="Disordered" evidence="9">
    <location>
        <begin position="27"/>
        <end position="46"/>
    </location>
</feature>
<keyword evidence="6" id="KW-0779">Telomere</keyword>
<dbReference type="STRING" id="74649.A0A2P6PDV9"/>